<dbReference type="InterPro" id="IPR000835">
    <property type="entry name" value="HTH_MarR-typ"/>
</dbReference>
<feature type="domain" description="HTH marR-type" evidence="4">
    <location>
        <begin position="1"/>
        <end position="136"/>
    </location>
</feature>
<dbReference type="PRINTS" id="PR00598">
    <property type="entry name" value="HTHMARR"/>
</dbReference>
<dbReference type="Gene3D" id="1.10.10.10">
    <property type="entry name" value="Winged helix-like DNA-binding domain superfamily/Winged helix DNA-binding domain"/>
    <property type="match status" value="1"/>
</dbReference>
<dbReference type="PANTHER" id="PTHR42756:SF1">
    <property type="entry name" value="TRANSCRIPTIONAL REPRESSOR OF EMRAB OPERON"/>
    <property type="match status" value="1"/>
</dbReference>
<name>A0A2Z4MEZ2_BREBE</name>
<dbReference type="InterPro" id="IPR036388">
    <property type="entry name" value="WH-like_DNA-bd_sf"/>
</dbReference>
<dbReference type="SMART" id="SM00347">
    <property type="entry name" value="HTH_MARR"/>
    <property type="match status" value="1"/>
</dbReference>
<organism evidence="5 6">
    <name type="scientific">Brevibacillus brevis</name>
    <name type="common">Bacillus brevis</name>
    <dbReference type="NCBI Taxonomy" id="1393"/>
    <lineage>
        <taxon>Bacteria</taxon>
        <taxon>Bacillati</taxon>
        <taxon>Bacillota</taxon>
        <taxon>Bacilli</taxon>
        <taxon>Bacillales</taxon>
        <taxon>Paenibacillaceae</taxon>
        <taxon>Brevibacillus</taxon>
    </lineage>
</organism>
<gene>
    <name evidence="5" type="ORF">AB432_008260</name>
</gene>
<dbReference type="EMBL" id="CP030117">
    <property type="protein sequence ID" value="AWX55026.1"/>
    <property type="molecule type" value="Genomic_DNA"/>
</dbReference>
<dbReference type="PROSITE" id="PS50995">
    <property type="entry name" value="HTH_MARR_2"/>
    <property type="match status" value="1"/>
</dbReference>
<keyword evidence="3" id="KW-0804">Transcription</keyword>
<evidence type="ECO:0000256" key="2">
    <source>
        <dbReference type="ARBA" id="ARBA00023125"/>
    </source>
</evidence>
<dbReference type="GO" id="GO:0003677">
    <property type="term" value="F:DNA binding"/>
    <property type="evidence" value="ECO:0007669"/>
    <property type="project" value="UniProtKB-KW"/>
</dbReference>
<proteinExistence type="predicted"/>
<dbReference type="AlphaFoldDB" id="A0A2Z4MEZ2"/>
<reference evidence="5 6" key="1">
    <citation type="journal article" date="2015" name="Genome Announc.">
        <title>Draft Genome Sequence of Brevibacillus brevis DZQ7, a Plant Growth-Promoting Rhizobacterium with Broad-Spectrum Antimicrobial Activity.</title>
        <authorList>
            <person name="Hou Q."/>
            <person name="Wang C."/>
            <person name="Hou X."/>
            <person name="Xia Z."/>
            <person name="Ye J."/>
            <person name="Liu K."/>
            <person name="Liu H."/>
            <person name="Wang J."/>
            <person name="Guo H."/>
            <person name="Yu X."/>
            <person name="Yang Y."/>
            <person name="Du B."/>
            <person name="Ding Y."/>
        </authorList>
    </citation>
    <scope>NUCLEOTIDE SEQUENCE [LARGE SCALE GENOMIC DNA]</scope>
    <source>
        <strain evidence="5 6">DZQ7</strain>
    </source>
</reference>
<dbReference type="GO" id="GO:0003700">
    <property type="term" value="F:DNA-binding transcription factor activity"/>
    <property type="evidence" value="ECO:0007669"/>
    <property type="project" value="InterPro"/>
</dbReference>
<evidence type="ECO:0000256" key="1">
    <source>
        <dbReference type="ARBA" id="ARBA00023015"/>
    </source>
</evidence>
<evidence type="ECO:0000259" key="4">
    <source>
        <dbReference type="PROSITE" id="PS50995"/>
    </source>
</evidence>
<evidence type="ECO:0000313" key="5">
    <source>
        <dbReference type="EMBL" id="AWX55026.1"/>
    </source>
</evidence>
<accession>A0A2Z4MEZ2</accession>
<dbReference type="InterPro" id="IPR036390">
    <property type="entry name" value="WH_DNA-bd_sf"/>
</dbReference>
<evidence type="ECO:0000313" key="6">
    <source>
        <dbReference type="Proteomes" id="UP000036061"/>
    </source>
</evidence>
<dbReference type="Pfam" id="PF01047">
    <property type="entry name" value="MarR"/>
    <property type="match status" value="1"/>
</dbReference>
<protein>
    <submittedName>
        <fullName evidence="5">MarR family transcriptional regulator</fullName>
    </submittedName>
</protein>
<sequence length="141" mass="16314">MELFNLTGFLLHRTDMKMTNYFKKRLKQFEITPEQWGILSVMDGERAITQKDLSDAIDRDQTTVVRMIYSLEKKGIVIRTLNDADKRSHNLLLSDKGMELKSKLLPVVTEAHSHVTQNLTDVEIAELHALLDKLYQVVKDE</sequence>
<evidence type="ECO:0000256" key="3">
    <source>
        <dbReference type="ARBA" id="ARBA00023163"/>
    </source>
</evidence>
<keyword evidence="1" id="KW-0805">Transcription regulation</keyword>
<dbReference type="SUPFAM" id="SSF46785">
    <property type="entry name" value="Winged helix' DNA-binding domain"/>
    <property type="match status" value="1"/>
</dbReference>
<keyword evidence="2" id="KW-0238">DNA-binding</keyword>
<dbReference type="RefSeq" id="WP_048031864.1">
    <property type="nucleotide sequence ID" value="NZ_CP030117.1"/>
</dbReference>
<dbReference type="PANTHER" id="PTHR42756">
    <property type="entry name" value="TRANSCRIPTIONAL REGULATOR, MARR"/>
    <property type="match status" value="1"/>
</dbReference>
<dbReference type="Proteomes" id="UP000036061">
    <property type="component" value="Chromosome"/>
</dbReference>